<dbReference type="PANTHER" id="PTHR10666">
    <property type="entry name" value="UBIQUITIN"/>
    <property type="match status" value="1"/>
</dbReference>
<reference evidence="1" key="1">
    <citation type="submission" date="2020-03" db="EMBL/GenBank/DDBJ databases">
        <title>Studies in the Genomics of Life Span.</title>
        <authorList>
            <person name="Glass D."/>
        </authorList>
    </citation>
    <scope>NUCLEOTIDE SEQUENCE</scope>
    <source>
        <strain evidence="1">SUZIE</strain>
        <tissue evidence="1">Muscle</tissue>
    </source>
</reference>
<dbReference type="Gene3D" id="3.10.20.90">
    <property type="entry name" value="Phosphatidylinositol 3-kinase Catalytic Subunit, Chain A, domain 1"/>
    <property type="match status" value="1"/>
</dbReference>
<sequence length="115" mass="13605">MEDSTLSDYNIQESALHLVLHLRDGDICWQQLEDWCTFPDQHIQKEYTQNLVLHLQEVDIFWQQLEDWFALPAYNIQKESTLHLLLNLRVGMQISMKTLIGMTIILEVDNNYSRG</sequence>
<dbReference type="EMBL" id="JAATJV010317100">
    <property type="protein sequence ID" value="MBZ3878092.1"/>
    <property type="molecule type" value="Genomic_DNA"/>
</dbReference>
<dbReference type="AlphaFoldDB" id="A0AA41MU86"/>
<protein>
    <submittedName>
        <fullName evidence="1">Polyubiquitin-D</fullName>
    </submittedName>
</protein>
<accession>A0AA41MU86</accession>
<evidence type="ECO:0000313" key="2">
    <source>
        <dbReference type="Proteomes" id="UP001166674"/>
    </source>
</evidence>
<keyword evidence="2" id="KW-1185">Reference proteome</keyword>
<dbReference type="InterPro" id="IPR050158">
    <property type="entry name" value="Ubiquitin_ubiquitin-like"/>
</dbReference>
<evidence type="ECO:0000313" key="1">
    <source>
        <dbReference type="EMBL" id="MBZ3878092.1"/>
    </source>
</evidence>
<comment type="caution">
    <text evidence="1">The sequence shown here is derived from an EMBL/GenBank/DDBJ whole genome shotgun (WGS) entry which is preliminary data.</text>
</comment>
<dbReference type="Proteomes" id="UP001166674">
    <property type="component" value="Unassembled WGS sequence"/>
</dbReference>
<gene>
    <name evidence="1" type="ORF">SUZIE_146210</name>
</gene>
<organism evidence="1 2">
    <name type="scientific">Sciurus carolinensis</name>
    <name type="common">Eastern gray squirrel</name>
    <dbReference type="NCBI Taxonomy" id="30640"/>
    <lineage>
        <taxon>Eukaryota</taxon>
        <taxon>Metazoa</taxon>
        <taxon>Chordata</taxon>
        <taxon>Craniata</taxon>
        <taxon>Vertebrata</taxon>
        <taxon>Euteleostomi</taxon>
        <taxon>Mammalia</taxon>
        <taxon>Eutheria</taxon>
        <taxon>Euarchontoglires</taxon>
        <taxon>Glires</taxon>
        <taxon>Rodentia</taxon>
        <taxon>Sciuromorpha</taxon>
        <taxon>Sciuridae</taxon>
        <taxon>Sciurinae</taxon>
        <taxon>Sciurini</taxon>
        <taxon>Sciurus</taxon>
    </lineage>
</organism>
<name>A0AA41MU86_SCICA</name>
<proteinExistence type="predicted"/>